<dbReference type="InterPro" id="IPR011009">
    <property type="entry name" value="Kinase-like_dom_sf"/>
</dbReference>
<dbReference type="GeneID" id="18242986"/>
<protein>
    <recommendedName>
        <fullName evidence="4">Protein kinase domain-containing protein</fullName>
    </recommendedName>
</protein>
<dbReference type="GO" id="GO:0004672">
    <property type="term" value="F:protein kinase activity"/>
    <property type="evidence" value="ECO:0007669"/>
    <property type="project" value="InterPro"/>
</dbReference>
<evidence type="ECO:0000256" key="3">
    <source>
        <dbReference type="SAM" id="MobiDB-lite"/>
    </source>
</evidence>
<dbReference type="Proteomes" id="UP000007241">
    <property type="component" value="Unassembled WGS sequence"/>
</dbReference>
<reference evidence="5 6" key="1">
    <citation type="submission" date="2009-12" db="EMBL/GenBank/DDBJ databases">
        <title>The draft genome of Batrachochytrium dendrobatidis.</title>
        <authorList>
            <consortium name="US DOE Joint Genome Institute (JGI-PGF)"/>
            <person name="Kuo A."/>
            <person name="Salamov A."/>
            <person name="Schmutz J."/>
            <person name="Lucas S."/>
            <person name="Pitluck S."/>
            <person name="Rosenblum E."/>
            <person name="Stajich J."/>
            <person name="Eisen M."/>
            <person name="Grigoriev I.V."/>
        </authorList>
    </citation>
    <scope>NUCLEOTIDE SEQUENCE [LARGE SCALE GENOMIC DNA]</scope>
    <source>
        <strain evidence="6">JAM81 / FGSC 10211</strain>
    </source>
</reference>
<evidence type="ECO:0000256" key="2">
    <source>
        <dbReference type="ARBA" id="ARBA00022737"/>
    </source>
</evidence>
<feature type="compositionally biased region" description="Low complexity" evidence="3">
    <location>
        <begin position="940"/>
        <end position="956"/>
    </location>
</feature>
<name>F4P1I0_BATDJ</name>
<dbReference type="EMBL" id="GL882883">
    <property type="protein sequence ID" value="EGF80643.1"/>
    <property type="molecule type" value="Genomic_DNA"/>
</dbReference>
<dbReference type="InterPro" id="IPR032675">
    <property type="entry name" value="LRR_dom_sf"/>
</dbReference>
<dbReference type="Gene3D" id="1.10.510.10">
    <property type="entry name" value="Transferase(Phosphotransferase) domain 1"/>
    <property type="match status" value="1"/>
</dbReference>
<feature type="region of interest" description="Disordered" evidence="3">
    <location>
        <begin position="567"/>
        <end position="650"/>
    </location>
</feature>
<evidence type="ECO:0000313" key="6">
    <source>
        <dbReference type="Proteomes" id="UP000007241"/>
    </source>
</evidence>
<gene>
    <name evidence="5" type="ORF">BATDEDRAFT_87979</name>
</gene>
<feature type="compositionally biased region" description="Polar residues" evidence="3">
    <location>
        <begin position="576"/>
        <end position="607"/>
    </location>
</feature>
<dbReference type="InterPro" id="IPR008271">
    <property type="entry name" value="Ser/Thr_kinase_AS"/>
</dbReference>
<dbReference type="Pfam" id="PF00560">
    <property type="entry name" value="LRR_1"/>
    <property type="match status" value="2"/>
</dbReference>
<evidence type="ECO:0000313" key="5">
    <source>
        <dbReference type="EMBL" id="EGF80643.1"/>
    </source>
</evidence>
<feature type="region of interest" description="Disordered" evidence="3">
    <location>
        <begin position="1011"/>
        <end position="1032"/>
    </location>
</feature>
<dbReference type="Gene3D" id="3.80.10.10">
    <property type="entry name" value="Ribonuclease Inhibitor"/>
    <property type="match status" value="1"/>
</dbReference>
<evidence type="ECO:0000256" key="1">
    <source>
        <dbReference type="ARBA" id="ARBA00022614"/>
    </source>
</evidence>
<dbReference type="GO" id="GO:1902236">
    <property type="term" value="P:negative regulation of endoplasmic reticulum stress-induced intrinsic apoptotic signaling pathway"/>
    <property type="evidence" value="ECO:0000318"/>
    <property type="project" value="GO_Central"/>
</dbReference>
<organism evidence="5 6">
    <name type="scientific">Batrachochytrium dendrobatidis (strain JAM81 / FGSC 10211)</name>
    <name type="common">Frog chytrid fungus</name>
    <dbReference type="NCBI Taxonomy" id="684364"/>
    <lineage>
        <taxon>Eukaryota</taxon>
        <taxon>Fungi</taxon>
        <taxon>Fungi incertae sedis</taxon>
        <taxon>Chytridiomycota</taxon>
        <taxon>Chytridiomycota incertae sedis</taxon>
        <taxon>Chytridiomycetes</taxon>
        <taxon>Rhizophydiales</taxon>
        <taxon>Rhizophydiales incertae sedis</taxon>
        <taxon>Batrachochytrium</taxon>
    </lineage>
</organism>
<feature type="compositionally biased region" description="Low complexity" evidence="3">
    <location>
        <begin position="621"/>
        <end position="639"/>
    </location>
</feature>
<dbReference type="InterPro" id="IPR000719">
    <property type="entry name" value="Prot_kinase_dom"/>
</dbReference>
<dbReference type="SMART" id="SM00220">
    <property type="entry name" value="S_TKc"/>
    <property type="match status" value="1"/>
</dbReference>
<dbReference type="HOGENOM" id="CLU_286659_0_0_1"/>
<dbReference type="PANTHER" id="PTHR48056">
    <property type="entry name" value="LRR RECEPTOR-LIKE SERINE/THREONINE-PROTEIN KINASE-RELATED"/>
    <property type="match status" value="1"/>
</dbReference>
<feature type="region of interest" description="Disordered" evidence="3">
    <location>
        <begin position="932"/>
        <end position="960"/>
    </location>
</feature>
<dbReference type="GO" id="GO:0048489">
    <property type="term" value="P:synaptic vesicle transport"/>
    <property type="evidence" value="ECO:0000318"/>
    <property type="project" value="GO_Central"/>
</dbReference>
<dbReference type="OMA" id="ESARHCI"/>
<sequence length="1077" mass="119590">MTSFITESTLMNSHASSTEQQPLKQQDYSYDDDLVISNKHALHALHKRVLLIKQSLTALSTRNHTGIIRNVSDRPDVRSTIASGSQLLGRIMRYIHQHVAKIPLRQLLSYSATAHSITQFDLQLSDFSKIALSPDSPSGQSDVATALQLDVNQLPLLLEQNSSILEVRKQYVESLVDIERCLLFGLVDFPPESRSAIHDILSRLQEFIISKSGRVAYPVKLWSVDSSSVYIDYNVKIGFNLLGKVFKGECGGRDVCVQLISGMQGQESFDVLAKEAESWFLLHHPNIVKIWRICLNTDVPFLIMPLMHTDIAAFLKRNTKTSVEVRIGFIIGIAKGLKYLHSLPTPIIHGDIKASNVLFGFDGTVAITDVGMTKIKSFCNSASGRRASSIRWLSPERYKRGYQLAQSSDTFGFAMTCWEIITGHVPFAEERENDIVKDWIKDGERPDRPENIPDVLWDVITDCWHQDPEMRPSFENIMTRLSILSYSKGPVSESRPAMLPIPSTMRMQINSDAKHDTNNTFSLTSPLFPPAATVSTGDDVIPPMPSHIESHEIANKPDAEVIKPIADHDDDADVSSIKNTSTGVELETDQQSTISRSTPIKSTPSTYSRRRSKQQVEKTRTPTSLKRPLTSPSLPPSQTKVSRRSLSALDKSTKKAQDLLFETNSKKVAYEPKSIIYTLPDGGDLEVREGRISEIEFKHLLDAFPKLTHKLKLTMQNFNRYAGEMSYSTWSAFNSAQRPRIATNSAKRVIALRFIKDEAKGGFNGEIDKLTMLEGLQLVSNQYPTNMIPDELCSLVHLKQIFIDNCAMNGVIPSKIGNLTALMEMRLTRLKLSGDLPVSLGNLTNLTILNLSYNAFTGSIPPEIGNLVELVEMCVGCISSCRLEGIIPLEFGNLVNLEKLDLSRNYLKGPIITELSQLKKIKYLRYDQRKVRTDGKSSKSNDANANSANMADTSSSKLTDEVSDTVELPICSSKEPSVSPEPSSIGSIARVLATKAITHLNSITKQFTQEIPPGDGMYNPDQPVKNSCSSDDSTIVDSIQNSKQMILLEKKQVDSGISDENAHDVAATLLTKSQESC</sequence>
<accession>F4P1I0</accession>
<dbReference type="OrthoDB" id="5581784at2759"/>
<dbReference type="InterPro" id="IPR001611">
    <property type="entry name" value="Leu-rich_rpt"/>
</dbReference>
<dbReference type="SUPFAM" id="SSF52058">
    <property type="entry name" value="L domain-like"/>
    <property type="match status" value="1"/>
</dbReference>
<keyword evidence="2" id="KW-0677">Repeat</keyword>
<dbReference type="InParanoid" id="F4P1I0"/>
<dbReference type="InterPro" id="IPR001245">
    <property type="entry name" value="Ser-Thr/Tyr_kinase_cat_dom"/>
</dbReference>
<dbReference type="GO" id="GO:0005524">
    <property type="term" value="F:ATP binding"/>
    <property type="evidence" value="ECO:0007669"/>
    <property type="project" value="UniProtKB-KW"/>
</dbReference>
<dbReference type="STRING" id="684364.F4P1I0"/>
<dbReference type="Pfam" id="PF07714">
    <property type="entry name" value="PK_Tyr_Ser-Thr"/>
    <property type="match status" value="1"/>
</dbReference>
<keyword evidence="6" id="KW-1185">Reference proteome</keyword>
<dbReference type="PROSITE" id="PS50011">
    <property type="entry name" value="PROTEIN_KINASE_DOM"/>
    <property type="match status" value="1"/>
</dbReference>
<dbReference type="SUPFAM" id="SSF56112">
    <property type="entry name" value="Protein kinase-like (PK-like)"/>
    <property type="match status" value="1"/>
</dbReference>
<dbReference type="RefSeq" id="XP_006678643.1">
    <property type="nucleotide sequence ID" value="XM_006678580.1"/>
</dbReference>
<dbReference type="PROSITE" id="PS00108">
    <property type="entry name" value="PROTEIN_KINASE_ST"/>
    <property type="match status" value="1"/>
</dbReference>
<proteinExistence type="predicted"/>
<evidence type="ECO:0000259" key="4">
    <source>
        <dbReference type="PROSITE" id="PS50011"/>
    </source>
</evidence>
<feature type="domain" description="Protein kinase" evidence="4">
    <location>
        <begin position="231"/>
        <end position="484"/>
    </location>
</feature>
<dbReference type="FunFam" id="3.80.10.10:FF:000383">
    <property type="entry name" value="Leucine-rich repeat receptor protein kinase EMS1"/>
    <property type="match status" value="1"/>
</dbReference>
<keyword evidence="1" id="KW-0433">Leucine-rich repeat</keyword>
<dbReference type="AlphaFoldDB" id="F4P1I0"/>
<dbReference type="InterPro" id="IPR050647">
    <property type="entry name" value="Plant_LRR-RLKs"/>
</dbReference>
<feature type="region of interest" description="Disordered" evidence="3">
    <location>
        <begin position="1"/>
        <end position="23"/>
    </location>
</feature>